<dbReference type="Gene3D" id="1.20.58.80">
    <property type="entry name" value="Phosphotransferase system, lactose/cellobiose-type IIA subunit"/>
    <property type="match status" value="1"/>
</dbReference>
<keyword evidence="3" id="KW-0812">Transmembrane</keyword>
<comment type="caution">
    <text evidence="4">The sequence shown here is derived from an EMBL/GenBank/DDBJ whole genome shotgun (WGS) entry which is preliminary data.</text>
</comment>
<dbReference type="AlphaFoldDB" id="A0A8H7M935"/>
<dbReference type="Proteomes" id="UP000614334">
    <property type="component" value="Unassembled WGS sequence"/>
</dbReference>
<name>A0A8H7M935_9AGAM</name>
<sequence>MNVSQAHEHADRAELLYARGDFEGAAEEHLHAAESYLQRLMHARIPRCVKHSLRLMHEDHLKLSRDAQRAKQERTRQQQQQQAHQHQTSKRSSELEATITIDQAPRRMGDSTSSVEHTIEDSYMMLGGRPGEHNEAFDQFWKNLEGMLENLSQPAAFATAPLAGTSPVSRDKDAVGDDDEGDESDASSNDSFCIIDGKDDPFAPQTPKSASFGSSANSSPSASKRYKKTSVPDPSKARSAYPPPPRIQQLETENAALKSNWKGRLCGQTRPNGRSGNVRGQELALRESILSVRREAQRAMSATTAALRTPSFAGPPPSVLRRLLHPRTSRPLFRPLSQHQRLSLLLPPVPVPAVKLPDVSSPRIAELEEEVRQLKVENEKLKAQTTKYRERWEKIKESAKRKRAAKGQLETSSTANVTIPEEQEARGRTAGRGARDPGHTRGGGIGSEFAQHTAFAGKHRRVSLIWFVFFSCVIVLGVGCDQTISSRFHFMTILALLLA</sequence>
<feature type="region of interest" description="Disordered" evidence="2">
    <location>
        <begin position="397"/>
        <end position="445"/>
    </location>
</feature>
<feature type="transmembrane region" description="Helical" evidence="3">
    <location>
        <begin position="464"/>
        <end position="484"/>
    </location>
</feature>
<evidence type="ECO:0000313" key="4">
    <source>
        <dbReference type="EMBL" id="KAF8758854.1"/>
    </source>
</evidence>
<protein>
    <submittedName>
        <fullName evidence="4">Uncharacterized protein</fullName>
    </submittedName>
</protein>
<feature type="region of interest" description="Disordered" evidence="2">
    <location>
        <begin position="159"/>
        <end position="246"/>
    </location>
</feature>
<feature type="compositionally biased region" description="Low complexity" evidence="2">
    <location>
        <begin position="209"/>
        <end position="223"/>
    </location>
</feature>
<evidence type="ECO:0000313" key="5">
    <source>
        <dbReference type="Proteomes" id="UP000614334"/>
    </source>
</evidence>
<feature type="compositionally biased region" description="Acidic residues" evidence="2">
    <location>
        <begin position="176"/>
        <end position="185"/>
    </location>
</feature>
<feature type="compositionally biased region" description="Basic and acidic residues" evidence="2">
    <location>
        <begin position="65"/>
        <end position="76"/>
    </location>
</feature>
<evidence type="ECO:0000256" key="1">
    <source>
        <dbReference type="SAM" id="Coils"/>
    </source>
</evidence>
<evidence type="ECO:0000256" key="2">
    <source>
        <dbReference type="SAM" id="MobiDB-lite"/>
    </source>
</evidence>
<reference evidence="4" key="1">
    <citation type="submission" date="2020-09" db="EMBL/GenBank/DDBJ databases">
        <title>Comparative genome analyses of four rice-infecting Rhizoctonia solani isolates reveal extensive enrichment of homogalacturonan modification genes.</title>
        <authorList>
            <person name="Lee D.-Y."/>
            <person name="Jeon J."/>
            <person name="Kim K.-T."/>
            <person name="Cheong K."/>
            <person name="Song H."/>
            <person name="Choi G."/>
            <person name="Ko J."/>
            <person name="Opiyo S.O."/>
            <person name="Zuo S."/>
            <person name="Madhav S."/>
            <person name="Lee Y.-H."/>
            <person name="Wang G.-L."/>
        </authorList>
    </citation>
    <scope>NUCLEOTIDE SEQUENCE</scope>
    <source>
        <strain evidence="4">AG1-IA B2</strain>
    </source>
</reference>
<organism evidence="4 5">
    <name type="scientific">Rhizoctonia solani</name>
    <dbReference type="NCBI Taxonomy" id="456999"/>
    <lineage>
        <taxon>Eukaryota</taxon>
        <taxon>Fungi</taxon>
        <taxon>Dikarya</taxon>
        <taxon>Basidiomycota</taxon>
        <taxon>Agaricomycotina</taxon>
        <taxon>Agaricomycetes</taxon>
        <taxon>Cantharellales</taxon>
        <taxon>Ceratobasidiaceae</taxon>
        <taxon>Rhizoctonia</taxon>
    </lineage>
</organism>
<dbReference type="PANTHER" id="PTHR40130">
    <property type="entry name" value="EXPRESSED PROTEIN"/>
    <property type="match status" value="1"/>
</dbReference>
<dbReference type="PANTHER" id="PTHR40130:SF1">
    <property type="entry name" value="SPINDLE POLE BODY-ASSOCIATED PROTEIN CUT12 DOMAIN-CONTAINING PROTEIN"/>
    <property type="match status" value="1"/>
</dbReference>
<gene>
    <name evidence="4" type="ORF">RHS01_03074</name>
</gene>
<feature type="region of interest" description="Disordered" evidence="2">
    <location>
        <begin position="65"/>
        <end position="114"/>
    </location>
</feature>
<keyword evidence="3" id="KW-1133">Transmembrane helix</keyword>
<dbReference type="EMBL" id="JACYCF010000003">
    <property type="protein sequence ID" value="KAF8758854.1"/>
    <property type="molecule type" value="Genomic_DNA"/>
</dbReference>
<accession>A0A8H7M935</accession>
<keyword evidence="3" id="KW-0472">Membrane</keyword>
<keyword evidence="1" id="KW-0175">Coiled coil</keyword>
<feature type="compositionally biased region" description="Basic and acidic residues" evidence="2">
    <location>
        <begin position="423"/>
        <end position="439"/>
    </location>
</feature>
<feature type="compositionally biased region" description="Low complexity" evidence="2">
    <location>
        <begin position="77"/>
        <end position="86"/>
    </location>
</feature>
<evidence type="ECO:0000256" key="3">
    <source>
        <dbReference type="SAM" id="Phobius"/>
    </source>
</evidence>
<feature type="coiled-coil region" evidence="1">
    <location>
        <begin position="364"/>
        <end position="391"/>
    </location>
</feature>
<proteinExistence type="predicted"/>